<keyword evidence="2" id="KW-1185">Reference proteome</keyword>
<organism evidence="1 2">
    <name type="scientific">Tritonibacter scottomollicae</name>
    <name type="common">Epibacterium scottomollicae</name>
    <dbReference type="NCBI Taxonomy" id="483013"/>
    <lineage>
        <taxon>Bacteria</taxon>
        <taxon>Pseudomonadati</taxon>
        <taxon>Pseudomonadota</taxon>
        <taxon>Alphaproteobacteria</taxon>
        <taxon>Rhodobacterales</taxon>
        <taxon>Paracoccaceae</taxon>
        <taxon>Tritonibacter</taxon>
    </lineage>
</organism>
<protein>
    <submittedName>
        <fullName evidence="1">Uncharacterized protein</fullName>
    </submittedName>
</protein>
<dbReference type="Proteomes" id="UP001302666">
    <property type="component" value="Chromosome"/>
</dbReference>
<dbReference type="RefSeq" id="WP_317385143.1">
    <property type="nucleotide sequence ID" value="NZ_CP136704.1"/>
</dbReference>
<reference evidence="1 2" key="1">
    <citation type="submission" date="2023-10" db="EMBL/GenBank/DDBJ databases">
        <title>Eight complete genome sequences of bacteria isolated from laboratory stock of Giant Kelp gametophytes.</title>
        <authorList>
            <person name="Tolentino B."/>
            <person name="Nuzhdin S."/>
        </authorList>
    </citation>
    <scope>NUCLEOTIDE SEQUENCE [LARGE SCALE GENOMIC DNA]</scope>
    <source>
        <strain evidence="1 2">LC.270.F.C4</strain>
    </source>
</reference>
<proteinExistence type="predicted"/>
<gene>
    <name evidence="1" type="ORF">R1T40_18325</name>
</gene>
<evidence type="ECO:0000313" key="2">
    <source>
        <dbReference type="Proteomes" id="UP001302666"/>
    </source>
</evidence>
<name>A0ABZ0HFH8_TRISK</name>
<dbReference type="EMBL" id="CP136704">
    <property type="protein sequence ID" value="WOI32869.1"/>
    <property type="molecule type" value="Genomic_DNA"/>
</dbReference>
<sequence>MLTGSELGRAALYLSNMNLQLVKAAGVRRMQAGRGVGARLPGTLQGAPVQLVELSRSIPGGKAERVTPLGYRTARRSLPRLLSSMDSADPRLVVAQMIVDAAERLGAVPGSNFAGSDSKGEISDGGATTRVKHAARLRDFEAMANGWPLDRRKARANRVPRVALAVRRRTANRYSVKVFDALCLACVDCLSMDEILRRHGWPARTSYRNKVRDAVLKTLDLIALEMGYAHAAKKTI</sequence>
<evidence type="ECO:0000313" key="1">
    <source>
        <dbReference type="EMBL" id="WOI32869.1"/>
    </source>
</evidence>
<accession>A0ABZ0HFH8</accession>